<organism evidence="2 3">
    <name type="scientific">Teichococcus wenyumeiae</name>
    <dbReference type="NCBI Taxonomy" id="2478470"/>
    <lineage>
        <taxon>Bacteria</taxon>
        <taxon>Pseudomonadati</taxon>
        <taxon>Pseudomonadota</taxon>
        <taxon>Alphaproteobacteria</taxon>
        <taxon>Acetobacterales</taxon>
        <taxon>Roseomonadaceae</taxon>
        <taxon>Roseomonas</taxon>
    </lineage>
</organism>
<proteinExistence type="predicted"/>
<sequence>ARQTARATTSRQTAKAGGRVGAVQRSQGPVVAQRSNMTARGARLTSWTAGLPAASGEQRDCPVGTMSTLARGHDDVIRCMPL</sequence>
<comment type="caution">
    <text evidence="2">The sequence shown here is derived from an EMBL/GenBank/DDBJ whole genome shotgun (WGS) entry which is preliminary data.</text>
</comment>
<protein>
    <submittedName>
        <fullName evidence="2">Uncharacterized protein</fullName>
    </submittedName>
</protein>
<dbReference type="Proteomes" id="UP000278036">
    <property type="component" value="Unassembled WGS sequence"/>
</dbReference>
<evidence type="ECO:0000313" key="3">
    <source>
        <dbReference type="Proteomes" id="UP000278036"/>
    </source>
</evidence>
<evidence type="ECO:0000313" key="2">
    <source>
        <dbReference type="EMBL" id="RKK02381.1"/>
    </source>
</evidence>
<feature type="compositionally biased region" description="Low complexity" evidence="1">
    <location>
        <begin position="1"/>
        <end position="14"/>
    </location>
</feature>
<dbReference type="InParanoid" id="A0A3A9JA29"/>
<feature type="region of interest" description="Disordered" evidence="1">
    <location>
        <begin position="1"/>
        <end position="37"/>
    </location>
</feature>
<feature type="non-terminal residue" evidence="2">
    <location>
        <position position="1"/>
    </location>
</feature>
<name>A0A3A9JA29_9PROT</name>
<evidence type="ECO:0000256" key="1">
    <source>
        <dbReference type="SAM" id="MobiDB-lite"/>
    </source>
</evidence>
<reference evidence="2 3" key="1">
    <citation type="submission" date="2018-09" db="EMBL/GenBank/DDBJ databases">
        <title>Roseomonas sp. nov., isolated from feces of Tibetan antelopes in the Qinghai-Tibet plateau, China.</title>
        <authorList>
            <person name="Tian Z."/>
        </authorList>
    </citation>
    <scope>NUCLEOTIDE SEQUENCE [LARGE SCALE GENOMIC DNA]</scope>
    <source>
        <strain evidence="2 3">Z24</strain>
    </source>
</reference>
<accession>A0A3A9JA29</accession>
<dbReference type="AlphaFoldDB" id="A0A3A9JA29"/>
<gene>
    <name evidence="2" type="ORF">D6Z83_20105</name>
</gene>
<dbReference type="EMBL" id="RAQU01000158">
    <property type="protein sequence ID" value="RKK02381.1"/>
    <property type="molecule type" value="Genomic_DNA"/>
</dbReference>